<proteinExistence type="predicted"/>
<name>A0A291PAM9_9GAMM</name>
<protein>
    <submittedName>
        <fullName evidence="2">Aminoglycoside phosphotransferase</fullName>
    </submittedName>
</protein>
<accession>A0A291PAM9</accession>
<dbReference type="RefSeq" id="WP_097790179.1">
    <property type="nucleotide sequence ID" value="NZ_BAAADT010000066.1"/>
</dbReference>
<dbReference type="Gene3D" id="3.90.1200.10">
    <property type="match status" value="1"/>
</dbReference>
<sequence length="371" mass="40333">MPDTTPLADKESHAPATLIDRLTRALGRAGWLDGVQGLEMMADTGLAHRHVWIRHPAGDRVARVPKQSQMGLSARDNLTYQGACFARAAEGGHTPALLAVLPPDDDLPRGALLVEAIAGRPARLPEDLPAIARTLASLHRRPCPPRSERAPLHAPADPWRAMRQEVLGQAAALPGAGLGDTARRLIEAELQALPERLPGSGAMARLISFDAHPGNFLVEGAGRAVLVDLEKCRYGLPGFDLAHASLYTSTTWDLASRAVLDVDQVADFHAEWRRALGPASAEHPGTVLLACRRAMWLWSLTWCAKWRGAHRRSPDAGRRGEDWSSDLSEDALIAHVRDRVNHYLDPATLRRGREELDALAALLDRPSPHTG</sequence>
<dbReference type="GO" id="GO:0016740">
    <property type="term" value="F:transferase activity"/>
    <property type="evidence" value="ECO:0007669"/>
    <property type="project" value="UniProtKB-KW"/>
</dbReference>
<dbReference type="KEGG" id="hbe:BEI_2931"/>
<evidence type="ECO:0000313" key="3">
    <source>
        <dbReference type="Proteomes" id="UP000219993"/>
    </source>
</evidence>
<dbReference type="OrthoDB" id="6146956at2"/>
<organism evidence="2 3">
    <name type="scientific">Halomonas beimenensis</name>
    <dbReference type="NCBI Taxonomy" id="475662"/>
    <lineage>
        <taxon>Bacteria</taxon>
        <taxon>Pseudomonadati</taxon>
        <taxon>Pseudomonadota</taxon>
        <taxon>Gammaproteobacteria</taxon>
        <taxon>Oceanospirillales</taxon>
        <taxon>Halomonadaceae</taxon>
        <taxon>Halomonas</taxon>
    </lineage>
</organism>
<dbReference type="InterPro" id="IPR011009">
    <property type="entry name" value="Kinase-like_dom_sf"/>
</dbReference>
<dbReference type="AlphaFoldDB" id="A0A291PAM9"/>
<reference evidence="2 3" key="1">
    <citation type="journal article" date="2017" name="Sci. Rep.">
        <title>Revealing the Saline Adaptation Strategies of the Halophilic Bacterium Halomonas beimenensis through High-throughput Omics and Transposon Mutagenesis Approaches.</title>
        <authorList>
            <person name="Chen Y.H."/>
            <person name="Lin S.S."/>
            <person name="Shyu Y.T."/>
        </authorList>
    </citation>
    <scope>NUCLEOTIDE SEQUENCE [LARGE SCALE GENOMIC DNA]</scope>
    <source>
        <strain evidence="2 3">NTU-111</strain>
    </source>
</reference>
<keyword evidence="3" id="KW-1185">Reference proteome</keyword>
<dbReference type="InterPro" id="IPR002575">
    <property type="entry name" value="Aminoglycoside_PTrfase"/>
</dbReference>
<gene>
    <name evidence="2" type="ORF">BEI_2931</name>
</gene>
<dbReference type="EMBL" id="CP021435">
    <property type="protein sequence ID" value="ATJ83918.1"/>
    <property type="molecule type" value="Genomic_DNA"/>
</dbReference>
<evidence type="ECO:0000313" key="2">
    <source>
        <dbReference type="EMBL" id="ATJ83918.1"/>
    </source>
</evidence>
<feature type="domain" description="Aminoglycoside phosphotransferase" evidence="1">
    <location>
        <begin position="45"/>
        <end position="275"/>
    </location>
</feature>
<dbReference type="SUPFAM" id="SSF56112">
    <property type="entry name" value="Protein kinase-like (PK-like)"/>
    <property type="match status" value="1"/>
</dbReference>
<dbReference type="Pfam" id="PF01636">
    <property type="entry name" value="APH"/>
    <property type="match status" value="1"/>
</dbReference>
<keyword evidence="2" id="KW-0808">Transferase</keyword>
<evidence type="ECO:0000259" key="1">
    <source>
        <dbReference type="Pfam" id="PF01636"/>
    </source>
</evidence>
<dbReference type="Proteomes" id="UP000219993">
    <property type="component" value="Chromosome"/>
</dbReference>